<dbReference type="InterPro" id="IPR041657">
    <property type="entry name" value="HTH_17"/>
</dbReference>
<keyword evidence="3" id="KW-1185">Reference proteome</keyword>
<dbReference type="NCBIfam" id="TIGR01764">
    <property type="entry name" value="excise"/>
    <property type="match status" value="1"/>
</dbReference>
<sequence>MLTVEQAADWLAVSRTTMFALIRDEVVPSVLVGRYRRVPADELTAYIERLVAQAGKF</sequence>
<dbReference type="OrthoDB" id="3789542at2"/>
<dbReference type="Pfam" id="PF12728">
    <property type="entry name" value="HTH_17"/>
    <property type="match status" value="1"/>
</dbReference>
<keyword evidence="2" id="KW-0238">DNA-binding</keyword>
<name>A0A419IBS4_9PSEU</name>
<gene>
    <name evidence="2" type="ORF">D5S19_01130</name>
</gene>
<evidence type="ECO:0000313" key="3">
    <source>
        <dbReference type="Proteomes" id="UP000285112"/>
    </source>
</evidence>
<protein>
    <submittedName>
        <fullName evidence="2">DNA-binding protein</fullName>
    </submittedName>
</protein>
<dbReference type="GO" id="GO:0003677">
    <property type="term" value="F:DNA binding"/>
    <property type="evidence" value="ECO:0007669"/>
    <property type="project" value="UniProtKB-KW"/>
</dbReference>
<proteinExistence type="predicted"/>
<dbReference type="InterPro" id="IPR010093">
    <property type="entry name" value="SinI_DNA-bd"/>
</dbReference>
<evidence type="ECO:0000259" key="1">
    <source>
        <dbReference type="Pfam" id="PF12728"/>
    </source>
</evidence>
<comment type="caution">
    <text evidence="2">The sequence shown here is derived from an EMBL/GenBank/DDBJ whole genome shotgun (WGS) entry which is preliminary data.</text>
</comment>
<reference evidence="2 3" key="1">
    <citation type="submission" date="2018-09" db="EMBL/GenBank/DDBJ databases">
        <title>YIM PH 21725 draft genome.</title>
        <authorList>
            <person name="Miao C."/>
        </authorList>
    </citation>
    <scope>NUCLEOTIDE SEQUENCE [LARGE SCALE GENOMIC DNA]</scope>
    <source>
        <strain evidence="3">YIM PH21725</strain>
    </source>
</reference>
<dbReference type="AlphaFoldDB" id="A0A419IBS4"/>
<organism evidence="2 3">
    <name type="scientific">Amycolatopsis panacis</name>
    <dbReference type="NCBI Taxonomy" id="2340917"/>
    <lineage>
        <taxon>Bacteria</taxon>
        <taxon>Bacillati</taxon>
        <taxon>Actinomycetota</taxon>
        <taxon>Actinomycetes</taxon>
        <taxon>Pseudonocardiales</taxon>
        <taxon>Pseudonocardiaceae</taxon>
        <taxon>Amycolatopsis</taxon>
    </lineage>
</organism>
<accession>A0A419IBS4</accession>
<dbReference type="EMBL" id="QZFV01000010">
    <property type="protein sequence ID" value="RJQ92410.1"/>
    <property type="molecule type" value="Genomic_DNA"/>
</dbReference>
<evidence type="ECO:0000313" key="2">
    <source>
        <dbReference type="EMBL" id="RJQ92410.1"/>
    </source>
</evidence>
<feature type="domain" description="Helix-turn-helix" evidence="1">
    <location>
        <begin position="1"/>
        <end position="49"/>
    </location>
</feature>
<dbReference type="Proteomes" id="UP000285112">
    <property type="component" value="Unassembled WGS sequence"/>
</dbReference>